<dbReference type="SUPFAM" id="SSF52058">
    <property type="entry name" value="L domain-like"/>
    <property type="match status" value="1"/>
</dbReference>
<organism evidence="1 2">
    <name type="scientific">Myroides albus</name>
    <dbReference type="NCBI Taxonomy" id="2562892"/>
    <lineage>
        <taxon>Bacteria</taxon>
        <taxon>Pseudomonadati</taxon>
        <taxon>Bacteroidota</taxon>
        <taxon>Flavobacteriia</taxon>
        <taxon>Flavobacteriales</taxon>
        <taxon>Flavobacteriaceae</taxon>
        <taxon>Myroides</taxon>
    </lineage>
</organism>
<dbReference type="Proteomes" id="UP000438760">
    <property type="component" value="Unassembled WGS sequence"/>
</dbReference>
<name>A0A6I3LN38_9FLAO</name>
<accession>A0A6I3LN38</accession>
<keyword evidence="2" id="KW-1185">Reference proteome</keyword>
<evidence type="ECO:0008006" key="3">
    <source>
        <dbReference type="Google" id="ProtNLM"/>
    </source>
</evidence>
<dbReference type="EMBL" id="WMJX01000058">
    <property type="protein sequence ID" value="MTG99294.1"/>
    <property type="molecule type" value="Genomic_DNA"/>
</dbReference>
<dbReference type="Gene3D" id="3.80.10.10">
    <property type="entry name" value="Ribonuclease Inhibitor"/>
    <property type="match status" value="1"/>
</dbReference>
<comment type="caution">
    <text evidence="1">The sequence shown here is derived from an EMBL/GenBank/DDBJ whole genome shotgun (WGS) entry which is preliminary data.</text>
</comment>
<evidence type="ECO:0000313" key="1">
    <source>
        <dbReference type="EMBL" id="MTG99294.1"/>
    </source>
</evidence>
<proteinExistence type="predicted"/>
<sequence>MVTIYNDFIKNHTNYDFFDQEKVKEFLDLPIIYSLDSILPAFSREIGYNEIMNIRVILNYKYREQRNNLYPYLAASLETVVSEFFVNLFGDKSEIIDCTKLEGDVKKISLVACRKCEKVITKPNLEMLFIDTMPKMTEIEGLSKLIDLKDLTIYRTPKFNNFDDIKVLKNLLFLNLDNSKTLVNLDFLTEEHNLIFLDVSFCPNLNIMSSIEVLKKLKNLKQVNITLKKKELELVLEALPNVYINSNKFKKEN</sequence>
<gene>
    <name evidence="1" type="ORF">GJV76_14375</name>
</gene>
<dbReference type="InterPro" id="IPR032675">
    <property type="entry name" value="LRR_dom_sf"/>
</dbReference>
<evidence type="ECO:0000313" key="2">
    <source>
        <dbReference type="Proteomes" id="UP000438760"/>
    </source>
</evidence>
<protein>
    <recommendedName>
        <fullName evidence="3">Leucine-rich repeat domain-containing protein</fullName>
    </recommendedName>
</protein>
<dbReference type="OrthoDB" id="9840409at2"/>
<dbReference type="AlphaFoldDB" id="A0A6I3LN38"/>
<reference evidence="1 2" key="1">
    <citation type="submission" date="2019-11" db="EMBL/GenBank/DDBJ databases">
        <title>Genome of Strain BIT-d1.</title>
        <authorList>
            <person name="Yang Y."/>
        </authorList>
    </citation>
    <scope>NUCLEOTIDE SEQUENCE [LARGE SCALE GENOMIC DNA]</scope>
    <source>
        <strain evidence="1 2">BIT-d1</strain>
    </source>
</reference>
<dbReference type="RefSeq" id="WP_155093292.1">
    <property type="nucleotide sequence ID" value="NZ_CP102754.1"/>
</dbReference>